<protein>
    <submittedName>
        <fullName evidence="1">Uncharacterized protein</fullName>
    </submittedName>
</protein>
<organism evidence="1 2">
    <name type="scientific">Ancylostoma duodenale</name>
    <dbReference type="NCBI Taxonomy" id="51022"/>
    <lineage>
        <taxon>Eukaryota</taxon>
        <taxon>Metazoa</taxon>
        <taxon>Ecdysozoa</taxon>
        <taxon>Nematoda</taxon>
        <taxon>Chromadorea</taxon>
        <taxon>Rhabditida</taxon>
        <taxon>Rhabditina</taxon>
        <taxon>Rhabditomorpha</taxon>
        <taxon>Strongyloidea</taxon>
        <taxon>Ancylostomatidae</taxon>
        <taxon>Ancylostomatinae</taxon>
        <taxon>Ancylostoma</taxon>
    </lineage>
</organism>
<gene>
    <name evidence="1" type="ORF">ANCDUO_09935</name>
</gene>
<evidence type="ECO:0000313" key="2">
    <source>
        <dbReference type="Proteomes" id="UP000054047"/>
    </source>
</evidence>
<dbReference type="EMBL" id="KN731578">
    <property type="protein sequence ID" value="KIH59821.1"/>
    <property type="molecule type" value="Genomic_DNA"/>
</dbReference>
<proteinExistence type="predicted"/>
<sequence>MLRCISSGECLKNEVQYVMRHSKTIGCKCRQPCSIYEGWLFGAYVYSRRKTSADSRCIHSFDSLENPGELLTAVSKECSMCRPIANQGPKDACTWKLNVGYISEEWIHRP</sequence>
<keyword evidence="2" id="KW-1185">Reference proteome</keyword>
<reference evidence="1 2" key="1">
    <citation type="submission" date="2013-12" db="EMBL/GenBank/DDBJ databases">
        <title>Draft genome of the parsitic nematode Ancylostoma duodenale.</title>
        <authorList>
            <person name="Mitreva M."/>
        </authorList>
    </citation>
    <scope>NUCLEOTIDE SEQUENCE [LARGE SCALE GENOMIC DNA]</scope>
    <source>
        <strain evidence="1 2">Zhejiang</strain>
    </source>
</reference>
<dbReference type="Proteomes" id="UP000054047">
    <property type="component" value="Unassembled WGS sequence"/>
</dbReference>
<dbReference type="AlphaFoldDB" id="A0A0C2GS50"/>
<evidence type="ECO:0000313" key="1">
    <source>
        <dbReference type="EMBL" id="KIH59821.1"/>
    </source>
</evidence>
<name>A0A0C2GS50_9BILA</name>
<accession>A0A0C2GS50</accession>